<dbReference type="AlphaFoldDB" id="A0A1D2JP76"/>
<feature type="compositionally biased region" description="Polar residues" evidence="2">
    <location>
        <begin position="1"/>
        <end position="31"/>
    </location>
</feature>
<evidence type="ECO:0000313" key="3">
    <source>
        <dbReference type="EMBL" id="ODH44975.1"/>
    </source>
</evidence>
<accession>A0A1D2JP76</accession>
<dbReference type="SUPFAM" id="SSF53067">
    <property type="entry name" value="Actin-like ATPase domain"/>
    <property type="match status" value="2"/>
</dbReference>
<dbReference type="Proteomes" id="UP000242814">
    <property type="component" value="Unassembled WGS sequence"/>
</dbReference>
<organism evidence="3 4">
    <name type="scientific">Paracoccidioides brasiliensis</name>
    <dbReference type="NCBI Taxonomy" id="121759"/>
    <lineage>
        <taxon>Eukaryota</taxon>
        <taxon>Fungi</taxon>
        <taxon>Dikarya</taxon>
        <taxon>Ascomycota</taxon>
        <taxon>Pezizomycotina</taxon>
        <taxon>Eurotiomycetes</taxon>
        <taxon>Eurotiomycetidae</taxon>
        <taxon>Onygenales</taxon>
        <taxon>Ajellomycetaceae</taxon>
        <taxon>Paracoccidioides</taxon>
    </lineage>
</organism>
<evidence type="ECO:0008006" key="5">
    <source>
        <dbReference type="Google" id="ProtNLM"/>
    </source>
</evidence>
<evidence type="ECO:0000256" key="1">
    <source>
        <dbReference type="RuleBase" id="RU000487"/>
    </source>
</evidence>
<name>A0A1D2JP76_PARBR</name>
<feature type="region of interest" description="Disordered" evidence="2">
    <location>
        <begin position="1"/>
        <end position="57"/>
    </location>
</feature>
<dbReference type="PANTHER" id="PTHR11937">
    <property type="entry name" value="ACTIN"/>
    <property type="match status" value="1"/>
</dbReference>
<feature type="compositionally biased region" description="Polar residues" evidence="2">
    <location>
        <begin position="451"/>
        <end position="477"/>
    </location>
</feature>
<dbReference type="VEuPathDB" id="FungiDB:PABG_02350"/>
<proteinExistence type="inferred from homology"/>
<gene>
    <name evidence="3" type="ORF">ACO22_00526</name>
</gene>
<dbReference type="InterPro" id="IPR043129">
    <property type="entry name" value="ATPase_NBD"/>
</dbReference>
<dbReference type="EMBL" id="LZYO01000010">
    <property type="protein sequence ID" value="ODH44975.1"/>
    <property type="molecule type" value="Genomic_DNA"/>
</dbReference>
<dbReference type="InterPro" id="IPR018181">
    <property type="entry name" value="Heat_shock_70_CS"/>
</dbReference>
<evidence type="ECO:0000256" key="2">
    <source>
        <dbReference type="SAM" id="MobiDB-lite"/>
    </source>
</evidence>
<dbReference type="Pfam" id="PF00022">
    <property type="entry name" value="Actin"/>
    <property type="match status" value="1"/>
</dbReference>
<dbReference type="Gene3D" id="3.30.420.40">
    <property type="match status" value="2"/>
</dbReference>
<comment type="caution">
    <text evidence="3">The sequence shown here is derived from an EMBL/GenBank/DDBJ whole genome shotgun (WGS) entry which is preliminary data.</text>
</comment>
<dbReference type="VEuPathDB" id="FungiDB:PABG_02349"/>
<feature type="region of interest" description="Disordered" evidence="2">
    <location>
        <begin position="451"/>
        <end position="478"/>
    </location>
</feature>
<dbReference type="InterPro" id="IPR004000">
    <property type="entry name" value="Actin"/>
</dbReference>
<dbReference type="VEuPathDB" id="FungiDB:PADG_00791"/>
<dbReference type="PROSITE" id="PS01036">
    <property type="entry name" value="HSP70_3"/>
    <property type="match status" value="1"/>
</dbReference>
<protein>
    <recommendedName>
        <fullName evidence="5">Actin-related protein RO7</fullName>
    </recommendedName>
</protein>
<dbReference type="Gene3D" id="3.90.640.10">
    <property type="entry name" value="Actin, Chain A, domain 4"/>
    <property type="match status" value="1"/>
</dbReference>
<comment type="similarity">
    <text evidence="1">Belongs to the actin family.</text>
</comment>
<feature type="compositionally biased region" description="Low complexity" evidence="2">
    <location>
        <begin position="47"/>
        <end position="57"/>
    </location>
</feature>
<sequence>MATASSSSAFDWRQSLNSTGSARSGLRQSRQPLPGSPHTPQQRQILSPYTTSTSPGSSFRHEEAAVIFELGSRYLRAGFEGDHLPICVVSFGPEGGRRVGDYRGWIKTEGQEGANLKKIFKNADEWSKSHELWNMDIRNFDLGLFEDKIERIIREVYNKYLLTDAGSSRLIIVLPPIFPHPLLSSLLSTIFNRWRYPSITLLPCAAMAAVSAGLRSALVVDIGWEETTVTGIYEYREVQSKRSTRAMKLLMRKMGSLLTTLERTVGNKDKSRNDDGDNDVISVDFEWCEEIITRLAWCKSKENAEHKSRVSMEPVPAGNDYPENIDSYLLNCNISLPSPLGDSAADIDVPFSKFSEPVEEIFFAGGVDARNLDDEEMPLDILVFHGLLTLPPDVRGACMSRIVFVGGGSNIPGVKQRIIDEVDSLVKMYGWDPIRGKNIDRRPRQFQEISMNQRRPVSSSSSVNAQEDNGSELSTNFIDEKLERASRDSKPYTHGVLRQVESLGSWAGASLVASLKVKGVVEIEREKFLQHGIAGASRDLDAVMAKMPSLKEKFRSESSYMGQPSEPQHPRTLRKRLSLGDLLTLTRHSNTATIMANAPTEPSAPEHNKPSIVDFLEHISQILCRDAHRSSSQPFDELPRDASKLEGIMNYHLGQLDRLRLELDLQNETIERLSRTLTPEDLEHTAQKLLARVRVARNSRNLLAPFMGFHLREIKRIIELRWKMSGKDELPTLCKKRKTLSCGLHADYVTKGAVNMPLQIREAKRSFKAKILQAET</sequence>
<dbReference type="VEuPathDB" id="FungiDB:PADG_00792"/>
<evidence type="ECO:0000313" key="4">
    <source>
        <dbReference type="Proteomes" id="UP000242814"/>
    </source>
</evidence>
<reference evidence="3 4" key="1">
    <citation type="submission" date="2016-06" db="EMBL/GenBank/DDBJ databases">
        <authorList>
            <person name="Kjaerup R.B."/>
            <person name="Dalgaard T.S."/>
            <person name="Juul-Madsen H.R."/>
        </authorList>
    </citation>
    <scope>NUCLEOTIDE SEQUENCE [LARGE SCALE GENOMIC DNA]</scope>
    <source>
        <strain evidence="3 4">Pb300</strain>
    </source>
</reference>
<dbReference type="SMART" id="SM00268">
    <property type="entry name" value="ACTIN"/>
    <property type="match status" value="1"/>
</dbReference>